<sequence length="104" mass="10784">MNIKPPVDDSRNAADATAATVVLIYEDGMLRVLVRDDGRVGTQMPQPPVAADPASSASPNASPSSAANCTQPAPGHRLGGYGPAPHYGDGREVTRPLRQPALKV</sequence>
<evidence type="ECO:0000256" key="1">
    <source>
        <dbReference type="SAM" id="MobiDB-lite"/>
    </source>
</evidence>
<protein>
    <submittedName>
        <fullName evidence="2">Uncharacterized protein</fullName>
    </submittedName>
</protein>
<organism evidence="2 3">
    <name type="scientific">Streptomyces phaeochromogenes</name>
    <dbReference type="NCBI Taxonomy" id="1923"/>
    <lineage>
        <taxon>Bacteria</taxon>
        <taxon>Bacillati</taxon>
        <taxon>Actinomycetota</taxon>
        <taxon>Actinomycetes</taxon>
        <taxon>Kitasatosporales</taxon>
        <taxon>Streptomycetaceae</taxon>
        <taxon>Streptomyces</taxon>
        <taxon>Streptomyces phaeochromogenes group</taxon>
    </lineage>
</organism>
<name>A0ABZ1HR21_STRPH</name>
<proteinExistence type="predicted"/>
<accession>A0ABZ1HR21</accession>
<gene>
    <name evidence="2" type="ORF">OHB35_51755</name>
</gene>
<dbReference type="RefSeq" id="WP_326762604.1">
    <property type="nucleotide sequence ID" value="NZ_CP109135.1"/>
</dbReference>
<dbReference type="EMBL" id="CP109135">
    <property type="protein sequence ID" value="WSD21046.1"/>
    <property type="molecule type" value="Genomic_DNA"/>
</dbReference>
<evidence type="ECO:0000313" key="3">
    <source>
        <dbReference type="Proteomes" id="UP001340816"/>
    </source>
</evidence>
<keyword evidence="3" id="KW-1185">Reference proteome</keyword>
<feature type="region of interest" description="Disordered" evidence="1">
    <location>
        <begin position="39"/>
        <end position="104"/>
    </location>
</feature>
<evidence type="ECO:0000313" key="2">
    <source>
        <dbReference type="EMBL" id="WSD21046.1"/>
    </source>
</evidence>
<reference evidence="2 3" key="1">
    <citation type="submission" date="2022-10" db="EMBL/GenBank/DDBJ databases">
        <title>The complete genomes of actinobacterial strains from the NBC collection.</title>
        <authorList>
            <person name="Joergensen T.S."/>
            <person name="Alvarez Arevalo M."/>
            <person name="Sterndorff E.B."/>
            <person name="Faurdal D."/>
            <person name="Vuksanovic O."/>
            <person name="Mourched A.-S."/>
            <person name="Charusanti P."/>
            <person name="Shaw S."/>
            <person name="Blin K."/>
            <person name="Weber T."/>
        </authorList>
    </citation>
    <scope>NUCLEOTIDE SEQUENCE [LARGE SCALE GENOMIC DNA]</scope>
    <source>
        <strain evidence="2 3">NBC 01752</strain>
    </source>
</reference>
<dbReference type="Proteomes" id="UP001340816">
    <property type="component" value="Chromosome"/>
</dbReference>
<feature type="compositionally biased region" description="Low complexity" evidence="1">
    <location>
        <begin position="51"/>
        <end position="67"/>
    </location>
</feature>